<keyword evidence="2" id="KW-1185">Reference proteome</keyword>
<dbReference type="RefSeq" id="WP_090042787.1">
    <property type="nucleotide sequence ID" value="NZ_FOKI01000039.1"/>
</dbReference>
<sequence length="275" mass="32737">MSKQIYINEKEKERVTMNNKIDKELVDFINLSKIGLQMLVKNRIIAKADIIEGMLRHAINSVDYAVQVDENLYTYKDLVKSVEVYVNKFMNFSIEKISNYEFIKREIDEYDNEIDDERHYDEFLIDEILSDLDMVFGYINEDCKNINIVSVINIINDDFMKDLKNKIYLAFQYVYAYERVGVVTEAKEVIDEIISILPTELRKLIKTDEEIKNYMLKFIVEIFSVEDYAENGVHYVDQIFSYSNSYEDCTKVFQEDLKLKFKEFLINQFSQKKEN</sequence>
<organism evidence="1 2">
    <name type="scientific">Clostridium frigidicarnis</name>
    <dbReference type="NCBI Taxonomy" id="84698"/>
    <lineage>
        <taxon>Bacteria</taxon>
        <taxon>Bacillati</taxon>
        <taxon>Bacillota</taxon>
        <taxon>Clostridia</taxon>
        <taxon>Eubacteriales</taxon>
        <taxon>Clostridiaceae</taxon>
        <taxon>Clostridium</taxon>
    </lineage>
</organism>
<evidence type="ECO:0000313" key="1">
    <source>
        <dbReference type="EMBL" id="SFB38524.1"/>
    </source>
</evidence>
<proteinExistence type="predicted"/>
<protein>
    <submittedName>
        <fullName evidence="1">Uncharacterized protein</fullName>
    </submittedName>
</protein>
<name>A0A1I1AKJ3_9CLOT</name>
<evidence type="ECO:0000313" key="2">
    <source>
        <dbReference type="Proteomes" id="UP000198619"/>
    </source>
</evidence>
<reference evidence="1 2" key="1">
    <citation type="submission" date="2016-10" db="EMBL/GenBank/DDBJ databases">
        <authorList>
            <person name="de Groot N.N."/>
        </authorList>
    </citation>
    <scope>NUCLEOTIDE SEQUENCE [LARGE SCALE GENOMIC DNA]</scope>
    <source>
        <strain evidence="1 2">DSM 12271</strain>
    </source>
</reference>
<accession>A0A1I1AKJ3</accession>
<gene>
    <name evidence="1" type="ORF">SAMN04488528_103915</name>
</gene>
<dbReference type="Proteomes" id="UP000198619">
    <property type="component" value="Unassembled WGS sequence"/>
</dbReference>
<dbReference type="AlphaFoldDB" id="A0A1I1AKJ3"/>
<dbReference type="EMBL" id="FOKI01000039">
    <property type="protein sequence ID" value="SFB38524.1"/>
    <property type="molecule type" value="Genomic_DNA"/>
</dbReference>